<organism evidence="3 4">
    <name type="scientific">Lunasporangiospora selenospora</name>
    <dbReference type="NCBI Taxonomy" id="979761"/>
    <lineage>
        <taxon>Eukaryota</taxon>
        <taxon>Fungi</taxon>
        <taxon>Fungi incertae sedis</taxon>
        <taxon>Mucoromycota</taxon>
        <taxon>Mortierellomycotina</taxon>
        <taxon>Mortierellomycetes</taxon>
        <taxon>Mortierellales</taxon>
        <taxon>Mortierellaceae</taxon>
        <taxon>Lunasporangiospora</taxon>
    </lineage>
</organism>
<feature type="region of interest" description="Disordered" evidence="1">
    <location>
        <begin position="225"/>
        <end position="265"/>
    </location>
</feature>
<feature type="domain" description="Peptidase A1" evidence="2">
    <location>
        <begin position="1"/>
        <end position="181"/>
    </location>
</feature>
<dbReference type="Gene3D" id="2.40.70.10">
    <property type="entry name" value="Acid Proteases"/>
    <property type="match status" value="1"/>
</dbReference>
<comment type="caution">
    <text evidence="3">The sequence shown here is derived from an EMBL/GenBank/DDBJ whole genome shotgun (WGS) entry which is preliminary data.</text>
</comment>
<dbReference type="InterPro" id="IPR033121">
    <property type="entry name" value="PEPTIDASE_A1"/>
</dbReference>
<reference evidence="3" key="1">
    <citation type="journal article" date="2020" name="Fungal Divers.">
        <title>Resolving the Mortierellaceae phylogeny through synthesis of multi-gene phylogenetics and phylogenomics.</title>
        <authorList>
            <person name="Vandepol N."/>
            <person name="Liber J."/>
            <person name="Desiro A."/>
            <person name="Na H."/>
            <person name="Kennedy M."/>
            <person name="Barry K."/>
            <person name="Grigoriev I.V."/>
            <person name="Miller A.N."/>
            <person name="O'Donnell K."/>
            <person name="Stajich J.E."/>
            <person name="Bonito G."/>
        </authorList>
    </citation>
    <scope>NUCLEOTIDE SEQUENCE</scope>
    <source>
        <strain evidence="3">KOD1015</strain>
    </source>
</reference>
<evidence type="ECO:0000313" key="3">
    <source>
        <dbReference type="EMBL" id="KAF9573515.1"/>
    </source>
</evidence>
<evidence type="ECO:0000256" key="1">
    <source>
        <dbReference type="SAM" id="MobiDB-lite"/>
    </source>
</evidence>
<evidence type="ECO:0000313" key="4">
    <source>
        <dbReference type="Proteomes" id="UP000780801"/>
    </source>
</evidence>
<dbReference type="Pfam" id="PF00026">
    <property type="entry name" value="Asp"/>
    <property type="match status" value="1"/>
</dbReference>
<dbReference type="InterPro" id="IPR021109">
    <property type="entry name" value="Peptidase_aspartic_dom_sf"/>
</dbReference>
<sequence length="317" mass="33825">MKIPNGFALQLCGRTENTTKSGNLFLGGYSNEHLAEPMQYVPLIKKDWYQVQLDGFRVMGEPIQGMQNLNVPKTIVDSGTTNVLMSHYNLVYLVSALAQSKIIRWSSLISQEDIHNFWFRNAVLRLPRSRFASSTPPDMVDEEHANGGAVLPGSVGTILGETLFAGKVVYFERGNEEAALGDPDFGRIGFGRGKNCFLSARHGSVDVLASQGRLVSMPGMGIGPVRVASTSDARRSGAGSADQAGSPKVASSQTPTTAGPVAPTHTNGNTVFHLGGFGFGGPIRLMGSAEQGPLAHWGAMRRSLVLATLVVVLAGWL</sequence>
<dbReference type="PROSITE" id="PS51767">
    <property type="entry name" value="PEPTIDASE_A1"/>
    <property type="match status" value="1"/>
</dbReference>
<dbReference type="OrthoDB" id="2401534at2759"/>
<dbReference type="SUPFAM" id="SSF50630">
    <property type="entry name" value="Acid proteases"/>
    <property type="match status" value="1"/>
</dbReference>
<keyword evidence="4" id="KW-1185">Reference proteome</keyword>
<protein>
    <recommendedName>
        <fullName evidence="2">Peptidase A1 domain-containing protein</fullName>
    </recommendedName>
</protein>
<dbReference type="AlphaFoldDB" id="A0A9P6K9L3"/>
<evidence type="ECO:0000259" key="2">
    <source>
        <dbReference type="PROSITE" id="PS51767"/>
    </source>
</evidence>
<proteinExistence type="predicted"/>
<dbReference type="EMBL" id="JAABOA010005794">
    <property type="protein sequence ID" value="KAF9573515.1"/>
    <property type="molecule type" value="Genomic_DNA"/>
</dbReference>
<name>A0A9P6K9L3_9FUNG</name>
<gene>
    <name evidence="3" type="ORF">BGW38_008418</name>
</gene>
<accession>A0A9P6K9L3</accession>
<dbReference type="Proteomes" id="UP000780801">
    <property type="component" value="Unassembled WGS sequence"/>
</dbReference>